<accession>A0ABV6PLG3</accession>
<keyword evidence="2" id="KW-1185">Reference proteome</keyword>
<name>A0ABV6PLG3_9SPHN</name>
<gene>
    <name evidence="1" type="ORF">ACFFF7_14790</name>
</gene>
<evidence type="ECO:0000313" key="2">
    <source>
        <dbReference type="Proteomes" id="UP001589943"/>
    </source>
</evidence>
<dbReference type="EMBL" id="JBHLTL010000011">
    <property type="protein sequence ID" value="MFC0590677.1"/>
    <property type="molecule type" value="Genomic_DNA"/>
</dbReference>
<evidence type="ECO:0000313" key="1">
    <source>
        <dbReference type="EMBL" id="MFC0590677.1"/>
    </source>
</evidence>
<sequence length="167" mass="18262">MSERLARLEPVASAPLDLRGVTVTLAQPMRRYSLRARDRALLEAALSLPLPAQIGETRGPAACLGPDEWLLRLPDHQPLAIPDGQRLGITEISERAVCLVVEGPRAAAVLMAGCPLDLDRFANGRATRTVFETVEIVLLRTGESRFEVEVWRSFAPWLKSALEAAAE</sequence>
<dbReference type="RefSeq" id="WP_379482127.1">
    <property type="nucleotide sequence ID" value="NZ_JBHLTL010000011.1"/>
</dbReference>
<dbReference type="InterPro" id="IPR027266">
    <property type="entry name" value="TrmE/GcvT-like"/>
</dbReference>
<comment type="caution">
    <text evidence="1">The sequence shown here is derived from an EMBL/GenBank/DDBJ whole genome shotgun (WGS) entry which is preliminary data.</text>
</comment>
<dbReference type="InterPro" id="IPR007375">
    <property type="entry name" value="SoxG"/>
</dbReference>
<dbReference type="SUPFAM" id="SSF103025">
    <property type="entry name" value="Folate-binding domain"/>
    <property type="match status" value="1"/>
</dbReference>
<proteinExistence type="predicted"/>
<dbReference type="Proteomes" id="UP001589943">
    <property type="component" value="Unassembled WGS sequence"/>
</dbReference>
<dbReference type="Pfam" id="PF04268">
    <property type="entry name" value="SoxG"/>
    <property type="match status" value="1"/>
</dbReference>
<reference evidence="1 2" key="1">
    <citation type="submission" date="2024-09" db="EMBL/GenBank/DDBJ databases">
        <authorList>
            <person name="Sun Q."/>
            <person name="Mori K."/>
        </authorList>
    </citation>
    <scope>NUCLEOTIDE SEQUENCE [LARGE SCALE GENOMIC DNA]</scope>
    <source>
        <strain evidence="1 2">NCAIM B.02537</strain>
    </source>
</reference>
<organism evidence="1 2">
    <name type="scientific">Novosphingobium aquiterrae</name>
    <dbReference type="NCBI Taxonomy" id="624388"/>
    <lineage>
        <taxon>Bacteria</taxon>
        <taxon>Pseudomonadati</taxon>
        <taxon>Pseudomonadota</taxon>
        <taxon>Alphaproteobacteria</taxon>
        <taxon>Sphingomonadales</taxon>
        <taxon>Sphingomonadaceae</taxon>
        <taxon>Novosphingobium</taxon>
    </lineage>
</organism>
<dbReference type="Gene3D" id="3.30.70.1520">
    <property type="entry name" value="Heterotetrameric sarcosine oxidase"/>
    <property type="match status" value="1"/>
</dbReference>
<protein>
    <submittedName>
        <fullName evidence="1">Sarcosine oxidase subunit gamma</fullName>
    </submittedName>
</protein>
<dbReference type="Gene3D" id="3.30.1360.120">
    <property type="entry name" value="Probable tRNA modification gtpase trme, domain 1"/>
    <property type="match status" value="1"/>
</dbReference>